<proteinExistence type="predicted"/>
<organism evidence="1 2">
    <name type="scientific">Kineothrix sedimenti</name>
    <dbReference type="NCBI Taxonomy" id="3123317"/>
    <lineage>
        <taxon>Bacteria</taxon>
        <taxon>Bacillati</taxon>
        <taxon>Bacillota</taxon>
        <taxon>Clostridia</taxon>
        <taxon>Lachnospirales</taxon>
        <taxon>Lachnospiraceae</taxon>
        <taxon>Kineothrix</taxon>
    </lineage>
</organism>
<gene>
    <name evidence="1" type="ORF">V6984_12085</name>
</gene>
<accession>A0ABZ3ESI5</accession>
<dbReference type="Proteomes" id="UP001451571">
    <property type="component" value="Chromosome"/>
</dbReference>
<dbReference type="EMBL" id="CP146256">
    <property type="protein sequence ID" value="XAH72271.1"/>
    <property type="molecule type" value="Genomic_DNA"/>
</dbReference>
<reference evidence="1 2" key="1">
    <citation type="submission" date="2024-02" db="EMBL/GenBank/DDBJ databases">
        <title>Bacterial strain from lacustrine sediment.</title>
        <authorList>
            <person name="Petit C."/>
            <person name="Fadhlaoui K."/>
        </authorList>
    </citation>
    <scope>NUCLEOTIDE SEQUENCE [LARGE SCALE GENOMIC DNA]</scope>
    <source>
        <strain evidence="1 2">IPX-CK</strain>
    </source>
</reference>
<name>A0ABZ3ESI5_9FIRM</name>
<dbReference type="RefSeq" id="WP_342755889.1">
    <property type="nucleotide sequence ID" value="NZ_CP146256.1"/>
</dbReference>
<evidence type="ECO:0000313" key="2">
    <source>
        <dbReference type="Proteomes" id="UP001451571"/>
    </source>
</evidence>
<evidence type="ECO:0000313" key="1">
    <source>
        <dbReference type="EMBL" id="XAH72271.1"/>
    </source>
</evidence>
<sequence length="56" mass="6383">MNKDEIMTVNSVAKMELIELIDKALKGESIINLSEFVNQAIIIYCNNNTDNKNRII</sequence>
<keyword evidence="2" id="KW-1185">Reference proteome</keyword>
<protein>
    <submittedName>
        <fullName evidence="1">Uncharacterized protein</fullName>
    </submittedName>
</protein>